<dbReference type="PANTHER" id="PTHR46696">
    <property type="entry name" value="P450, PUTATIVE (EUROFUNG)-RELATED"/>
    <property type="match status" value="1"/>
</dbReference>
<dbReference type="Proteomes" id="UP001201873">
    <property type="component" value="Unassembled WGS sequence"/>
</dbReference>
<evidence type="ECO:0000256" key="2">
    <source>
        <dbReference type="RuleBase" id="RU000461"/>
    </source>
</evidence>
<keyword evidence="2" id="KW-0503">Monooxygenase</keyword>
<keyword evidence="2" id="KW-0479">Metal-binding</keyword>
<proteinExistence type="inferred from homology"/>
<accession>A0ABT0JZ56</accession>
<comment type="caution">
    <text evidence="3">The sequence shown here is derived from an EMBL/GenBank/DDBJ whole genome shotgun (WGS) entry which is preliminary data.</text>
</comment>
<dbReference type="EMBL" id="JALKFT010000012">
    <property type="protein sequence ID" value="MCK9876824.1"/>
    <property type="molecule type" value="Genomic_DNA"/>
</dbReference>
<sequence length="424" mass="46748">MDTFTVPAPATSGITPEQAAVNIFDPAWHHDTFPNYRVLREAGPFVPAPLGGMRLVTRYREIDSILQDPAWSHAEERDLMHPDSDGSDLPTSFLWMEPPDHTRIRRLVSTAFSARRIEAMRARARELVTELVDAAIVAGEVDLVEAIAYPLPLTMVAELMGVPAADHARVRSWSHGLARGLDPDILLTPAEVDNRQRSARAIRDYFTELTARRRAEPADDLVSALALAEAEGDRLTSDEMLATLVVLLVAGHETTVSLISSTFDNLIRHPDQYAALRADPELAGPAVDELMRYSTPSHLTTRRAVRDTEVSGERFAEGDGVIILLAGANRDATVYEDPERLDFTRYAGGTAGGTRAPRHLGFGRGHHYCVGAPMVRLEVELLLRELARRSPRMTGLADPPPYRPNLIVRGIQELSVRLETPSSL</sequence>
<gene>
    <name evidence="3" type="ORF">MXD59_13715</name>
</gene>
<dbReference type="PRINTS" id="PR00359">
    <property type="entry name" value="BP450"/>
</dbReference>
<dbReference type="Pfam" id="PF00067">
    <property type="entry name" value="p450"/>
    <property type="match status" value="1"/>
</dbReference>
<dbReference type="PROSITE" id="PS00086">
    <property type="entry name" value="CYTOCHROME_P450"/>
    <property type="match status" value="1"/>
</dbReference>
<dbReference type="CDD" id="cd20625">
    <property type="entry name" value="CYP164-like"/>
    <property type="match status" value="1"/>
</dbReference>
<evidence type="ECO:0000256" key="1">
    <source>
        <dbReference type="ARBA" id="ARBA00010617"/>
    </source>
</evidence>
<dbReference type="InterPro" id="IPR001128">
    <property type="entry name" value="Cyt_P450"/>
</dbReference>
<reference evidence="3 4" key="1">
    <citation type="submission" date="2022-04" db="EMBL/GenBank/DDBJ databases">
        <title>Genome diversity in the genus Frankia.</title>
        <authorList>
            <person name="Carlos-Shanley C."/>
            <person name="Hahn D."/>
        </authorList>
    </citation>
    <scope>NUCLEOTIDE SEQUENCE [LARGE SCALE GENOMIC DNA]</scope>
    <source>
        <strain evidence="3 4">Ag45/Mut15</strain>
    </source>
</reference>
<dbReference type="Gene3D" id="1.10.630.10">
    <property type="entry name" value="Cytochrome P450"/>
    <property type="match status" value="1"/>
</dbReference>
<evidence type="ECO:0000313" key="4">
    <source>
        <dbReference type="Proteomes" id="UP001201873"/>
    </source>
</evidence>
<dbReference type="RefSeq" id="WP_248825128.1">
    <property type="nucleotide sequence ID" value="NZ_JALKFT010000012.1"/>
</dbReference>
<comment type="similarity">
    <text evidence="1 2">Belongs to the cytochrome P450 family.</text>
</comment>
<dbReference type="SUPFAM" id="SSF48264">
    <property type="entry name" value="Cytochrome P450"/>
    <property type="match status" value="1"/>
</dbReference>
<evidence type="ECO:0000313" key="3">
    <source>
        <dbReference type="EMBL" id="MCK9876824.1"/>
    </source>
</evidence>
<dbReference type="InterPro" id="IPR002397">
    <property type="entry name" value="Cyt_P450_B"/>
</dbReference>
<keyword evidence="2" id="KW-0349">Heme</keyword>
<keyword evidence="2" id="KW-0560">Oxidoreductase</keyword>
<dbReference type="InterPro" id="IPR017972">
    <property type="entry name" value="Cyt_P450_CS"/>
</dbReference>
<keyword evidence="4" id="KW-1185">Reference proteome</keyword>
<protein>
    <submittedName>
        <fullName evidence="3">Cytochrome P450</fullName>
    </submittedName>
</protein>
<organism evidence="3 4">
    <name type="scientific">Frankia umida</name>
    <dbReference type="NCBI Taxonomy" id="573489"/>
    <lineage>
        <taxon>Bacteria</taxon>
        <taxon>Bacillati</taxon>
        <taxon>Actinomycetota</taxon>
        <taxon>Actinomycetes</taxon>
        <taxon>Frankiales</taxon>
        <taxon>Frankiaceae</taxon>
        <taxon>Frankia</taxon>
    </lineage>
</organism>
<dbReference type="InterPro" id="IPR036396">
    <property type="entry name" value="Cyt_P450_sf"/>
</dbReference>
<dbReference type="PANTHER" id="PTHR46696:SF1">
    <property type="entry name" value="CYTOCHROME P450 YJIB-RELATED"/>
    <property type="match status" value="1"/>
</dbReference>
<name>A0ABT0JZ56_9ACTN</name>
<keyword evidence="2" id="KW-0408">Iron</keyword>